<evidence type="ECO:0000313" key="2">
    <source>
        <dbReference type="Proteomes" id="UP001488838"/>
    </source>
</evidence>
<dbReference type="InterPro" id="IPR004000">
    <property type="entry name" value="Actin"/>
</dbReference>
<dbReference type="InterPro" id="IPR043129">
    <property type="entry name" value="ATPase_NBD"/>
</dbReference>
<gene>
    <name evidence="1" type="ORF">U0070_013085</name>
</gene>
<dbReference type="Proteomes" id="UP001488838">
    <property type="component" value="Unassembled WGS sequence"/>
</dbReference>
<protein>
    <recommendedName>
        <fullName evidence="3">Actin</fullName>
    </recommendedName>
</protein>
<dbReference type="AlphaFoldDB" id="A0AAW0HFC6"/>
<dbReference type="EMBL" id="JBBHLL010000568">
    <property type="protein sequence ID" value="KAK7800175.1"/>
    <property type="molecule type" value="Genomic_DNA"/>
</dbReference>
<reference evidence="1 2" key="1">
    <citation type="journal article" date="2023" name="bioRxiv">
        <title>Conserved and derived expression patterns and positive selection on dental genes reveal complex evolutionary context of ever-growing rodent molars.</title>
        <authorList>
            <person name="Calamari Z.T."/>
            <person name="Song A."/>
            <person name="Cohen E."/>
            <person name="Akter M."/>
            <person name="Roy R.D."/>
            <person name="Hallikas O."/>
            <person name="Christensen M.M."/>
            <person name="Li P."/>
            <person name="Marangoni P."/>
            <person name="Jernvall J."/>
            <person name="Klein O.D."/>
        </authorList>
    </citation>
    <scope>NUCLEOTIDE SEQUENCE [LARGE SCALE GENOMIC DNA]</scope>
    <source>
        <strain evidence="1">V071</strain>
    </source>
</reference>
<comment type="caution">
    <text evidence="1">The sequence shown here is derived from an EMBL/GenBank/DDBJ whole genome shotgun (WGS) entry which is preliminary data.</text>
</comment>
<accession>A0AAW0HFC6</accession>
<dbReference type="Gene3D" id="3.30.420.40">
    <property type="match status" value="1"/>
</dbReference>
<organism evidence="1 2">
    <name type="scientific">Myodes glareolus</name>
    <name type="common">Bank vole</name>
    <name type="synonym">Clethrionomys glareolus</name>
    <dbReference type="NCBI Taxonomy" id="447135"/>
    <lineage>
        <taxon>Eukaryota</taxon>
        <taxon>Metazoa</taxon>
        <taxon>Chordata</taxon>
        <taxon>Craniata</taxon>
        <taxon>Vertebrata</taxon>
        <taxon>Euteleostomi</taxon>
        <taxon>Mammalia</taxon>
        <taxon>Eutheria</taxon>
        <taxon>Euarchontoglires</taxon>
        <taxon>Glires</taxon>
        <taxon>Rodentia</taxon>
        <taxon>Myomorpha</taxon>
        <taxon>Muroidea</taxon>
        <taxon>Cricetidae</taxon>
        <taxon>Arvicolinae</taxon>
        <taxon>Myodes</taxon>
    </lineage>
</organism>
<keyword evidence="2" id="KW-1185">Reference proteome</keyword>
<dbReference type="SUPFAM" id="SSF53067">
    <property type="entry name" value="Actin-like ATPase domain"/>
    <property type="match status" value="1"/>
</dbReference>
<proteinExistence type="predicted"/>
<name>A0AAW0HFC6_MYOGA</name>
<evidence type="ECO:0008006" key="3">
    <source>
        <dbReference type="Google" id="ProtNLM"/>
    </source>
</evidence>
<dbReference type="Pfam" id="PF00022">
    <property type="entry name" value="Actin"/>
    <property type="match status" value="1"/>
</dbReference>
<evidence type="ECO:0000313" key="1">
    <source>
        <dbReference type="EMBL" id="KAK7800175.1"/>
    </source>
</evidence>
<sequence>MKHGVDIYKDLYVNTVLSGSSTMYPDVANKMVKIMDLEPNTVKIRIVAPLEYEYSVCIGGFILASLSTF</sequence>